<proteinExistence type="predicted"/>
<dbReference type="InterPro" id="IPR016181">
    <property type="entry name" value="Acyl_CoA_acyltransferase"/>
</dbReference>
<organism evidence="2 3">
    <name type="scientific">Paracidovorax wautersii</name>
    <dbReference type="NCBI Taxonomy" id="1177982"/>
    <lineage>
        <taxon>Bacteria</taxon>
        <taxon>Pseudomonadati</taxon>
        <taxon>Pseudomonadota</taxon>
        <taxon>Betaproteobacteria</taxon>
        <taxon>Burkholderiales</taxon>
        <taxon>Comamonadaceae</taxon>
        <taxon>Paracidovorax</taxon>
    </lineage>
</organism>
<evidence type="ECO:0000313" key="3">
    <source>
        <dbReference type="Proteomes" id="UP000199119"/>
    </source>
</evidence>
<reference evidence="3" key="1">
    <citation type="submission" date="2016-10" db="EMBL/GenBank/DDBJ databases">
        <authorList>
            <person name="Varghese N."/>
            <person name="Submissions S."/>
        </authorList>
    </citation>
    <scope>NUCLEOTIDE SEQUENCE [LARGE SCALE GENOMIC DNA]</scope>
    <source>
        <strain evidence="3">DSM 27981</strain>
    </source>
</reference>
<dbReference type="OrthoDB" id="5459937at2"/>
<keyword evidence="3" id="KW-1185">Reference proteome</keyword>
<dbReference type="Proteomes" id="UP000199119">
    <property type="component" value="Unassembled WGS sequence"/>
</dbReference>
<dbReference type="InterPro" id="IPR000182">
    <property type="entry name" value="GNAT_dom"/>
</dbReference>
<dbReference type="SUPFAM" id="SSF55729">
    <property type="entry name" value="Acyl-CoA N-acyltransferases (Nat)"/>
    <property type="match status" value="1"/>
</dbReference>
<dbReference type="CDD" id="cd04301">
    <property type="entry name" value="NAT_SF"/>
    <property type="match status" value="1"/>
</dbReference>
<dbReference type="GO" id="GO:0016747">
    <property type="term" value="F:acyltransferase activity, transferring groups other than amino-acyl groups"/>
    <property type="evidence" value="ECO:0007669"/>
    <property type="project" value="InterPro"/>
</dbReference>
<dbReference type="RefSeq" id="WP_092941960.1">
    <property type="nucleotide sequence ID" value="NZ_FONX01000022.1"/>
</dbReference>
<evidence type="ECO:0000259" key="1">
    <source>
        <dbReference type="PROSITE" id="PS51186"/>
    </source>
</evidence>
<evidence type="ECO:0000313" key="2">
    <source>
        <dbReference type="EMBL" id="SFF28169.1"/>
    </source>
</evidence>
<feature type="domain" description="N-acetyltransferase" evidence="1">
    <location>
        <begin position="2"/>
        <end position="165"/>
    </location>
</feature>
<keyword evidence="2" id="KW-0808">Transferase</keyword>
<accession>A0A1I2HEX9</accession>
<dbReference type="PANTHER" id="PTHR43072">
    <property type="entry name" value="N-ACETYLTRANSFERASE"/>
    <property type="match status" value="1"/>
</dbReference>
<sequence>MPLIRPSRDEDIAAIAAIYAHHVLHGTGTFETTPPTEADMAARRADVLGRGLPYLVAEQDGQVLGFAYCNWFKPRPAYRFSAEDSIYVADAARGMGLGSQLLGALCDAAESAGVRKLLAVIGDSANQGSIGVHRSAGFTQIGVMRSVGWKFGAWRDVVLMEKPLGDGDATPPEPVGSEAAV</sequence>
<gene>
    <name evidence="2" type="ORF">SAMN04489711_12246</name>
</gene>
<dbReference type="STRING" id="1177982.SAMN04489711_12246"/>
<dbReference type="PANTHER" id="PTHR43072:SF8">
    <property type="entry name" value="ACYLTRANSFERASE FABY-RELATED"/>
    <property type="match status" value="1"/>
</dbReference>
<dbReference type="Pfam" id="PF00583">
    <property type="entry name" value="Acetyltransf_1"/>
    <property type="match status" value="1"/>
</dbReference>
<dbReference type="PROSITE" id="PS51186">
    <property type="entry name" value="GNAT"/>
    <property type="match status" value="1"/>
</dbReference>
<dbReference type="Gene3D" id="3.40.630.30">
    <property type="match status" value="1"/>
</dbReference>
<dbReference type="EMBL" id="FONX01000022">
    <property type="protein sequence ID" value="SFF28169.1"/>
    <property type="molecule type" value="Genomic_DNA"/>
</dbReference>
<protein>
    <submittedName>
        <fullName evidence="2">Phosphinothricin acetyltransferase</fullName>
    </submittedName>
</protein>
<dbReference type="AlphaFoldDB" id="A0A1I2HEX9"/>
<name>A0A1I2HEX9_9BURK</name>